<dbReference type="eggNOG" id="COG3620">
    <property type="taxonomic scope" value="Bacteria"/>
</dbReference>
<evidence type="ECO:0000313" key="3">
    <source>
        <dbReference type="Proteomes" id="UP000002709"/>
    </source>
</evidence>
<dbReference type="STRING" id="319225.Plut_0827"/>
<dbReference type="PROSITE" id="PS50943">
    <property type="entry name" value="HTH_CROC1"/>
    <property type="match status" value="1"/>
</dbReference>
<feature type="domain" description="HTH cro/C1-type" evidence="1">
    <location>
        <begin position="46"/>
        <end position="104"/>
    </location>
</feature>
<protein>
    <submittedName>
        <fullName evidence="2">Transcriptional regulator, XRE family</fullName>
    </submittedName>
</protein>
<evidence type="ECO:0000313" key="2">
    <source>
        <dbReference type="EMBL" id="ABB23695.1"/>
    </source>
</evidence>
<name>Q3B4N6_CHLL3</name>
<reference evidence="3" key="1">
    <citation type="submission" date="2005-08" db="EMBL/GenBank/DDBJ databases">
        <title>Complete sequence of Pelodictyon luteolum DSM 273.</title>
        <authorList>
            <consortium name="US DOE Joint Genome Institute"/>
            <person name="Copeland A."/>
            <person name="Lucas S."/>
            <person name="Lapidus A."/>
            <person name="Barry K."/>
            <person name="Detter J.C."/>
            <person name="Glavina T."/>
            <person name="Hammon N."/>
            <person name="Israni S."/>
            <person name="Pitluck S."/>
            <person name="Bryant D."/>
            <person name="Schmutz J."/>
            <person name="Larimer F."/>
            <person name="Land M."/>
            <person name="Kyrpides N."/>
            <person name="Ivanova N."/>
            <person name="Richardson P."/>
        </authorList>
    </citation>
    <scope>NUCLEOTIDE SEQUENCE [LARGE SCALE GENOMIC DNA]</scope>
    <source>
        <strain evidence="3">DSM 273 / BCRC 81028 / 2530</strain>
    </source>
</reference>
<gene>
    <name evidence="2" type="ordered locus">Plut_0827</name>
</gene>
<dbReference type="AlphaFoldDB" id="Q3B4N6"/>
<dbReference type="GO" id="GO:0003677">
    <property type="term" value="F:DNA binding"/>
    <property type="evidence" value="ECO:0007669"/>
    <property type="project" value="InterPro"/>
</dbReference>
<dbReference type="SMART" id="SM00530">
    <property type="entry name" value="HTH_XRE"/>
    <property type="match status" value="1"/>
</dbReference>
<dbReference type="Pfam" id="PF01381">
    <property type="entry name" value="HTH_3"/>
    <property type="match status" value="1"/>
</dbReference>
<dbReference type="Gene3D" id="1.10.260.40">
    <property type="entry name" value="lambda repressor-like DNA-binding domains"/>
    <property type="match status" value="1"/>
</dbReference>
<evidence type="ECO:0000259" key="1">
    <source>
        <dbReference type="PROSITE" id="PS50943"/>
    </source>
</evidence>
<dbReference type="EMBL" id="CP000096">
    <property type="protein sequence ID" value="ABB23695.1"/>
    <property type="molecule type" value="Genomic_DNA"/>
</dbReference>
<dbReference type="RefSeq" id="WP_011357569.1">
    <property type="nucleotide sequence ID" value="NC_007512.1"/>
</dbReference>
<dbReference type="InterPro" id="IPR001387">
    <property type="entry name" value="Cro/C1-type_HTH"/>
</dbReference>
<proteinExistence type="predicted"/>
<accession>Q3B4N6</accession>
<dbReference type="InterPro" id="IPR010982">
    <property type="entry name" value="Lambda_DNA-bd_dom_sf"/>
</dbReference>
<dbReference type="HOGENOM" id="CLU_066192_18_0_10"/>
<dbReference type="Proteomes" id="UP000002709">
    <property type="component" value="Chromosome"/>
</dbReference>
<dbReference type="SUPFAM" id="SSF47413">
    <property type="entry name" value="lambda repressor-like DNA-binding domains"/>
    <property type="match status" value="1"/>
</dbReference>
<organism evidence="2 3">
    <name type="scientific">Chlorobium luteolum (strain DSM 273 / BCRC 81028 / 2530)</name>
    <name type="common">Pelodictyon luteolum</name>
    <dbReference type="NCBI Taxonomy" id="319225"/>
    <lineage>
        <taxon>Bacteria</taxon>
        <taxon>Pseudomonadati</taxon>
        <taxon>Chlorobiota</taxon>
        <taxon>Chlorobiia</taxon>
        <taxon>Chlorobiales</taxon>
        <taxon>Chlorobiaceae</taxon>
        <taxon>Chlorobium/Pelodictyon group</taxon>
        <taxon>Pelodictyon</taxon>
    </lineage>
</organism>
<sequence>MMSTDDTYEPVFFDPGEVAAKKCATDPEFKVAYDALEDEFAALAALLDARVHAGLTQAEVASRMGVSQPVLARIESSLGKKDHSPSLHTLRRYAHACGMKLVIQMVEPNKNKAVNT</sequence>
<keyword evidence="3" id="KW-1185">Reference proteome</keyword>
<dbReference type="KEGG" id="plt:Plut_0827"/>
<dbReference type="CDD" id="cd00093">
    <property type="entry name" value="HTH_XRE"/>
    <property type="match status" value="1"/>
</dbReference>